<accession>A0A8A7KDZ3</accession>
<reference evidence="1" key="1">
    <citation type="submission" date="2019-12" db="EMBL/GenBank/DDBJ databases">
        <authorList>
            <person name="zhang j."/>
            <person name="sun C.M."/>
        </authorList>
    </citation>
    <scope>NUCLEOTIDE SEQUENCE</scope>
    <source>
        <strain evidence="1">NS-1</strain>
    </source>
</reference>
<dbReference type="Proteomes" id="UP000665020">
    <property type="component" value="Chromosome"/>
</dbReference>
<proteinExistence type="predicted"/>
<dbReference type="RefSeq" id="WP_230866766.1">
    <property type="nucleotide sequence ID" value="NZ_CP046640.1"/>
</dbReference>
<keyword evidence="2" id="KW-1185">Reference proteome</keyword>
<dbReference type="KEGG" id="ifn:GM661_10210"/>
<sequence length="74" mass="8705">MTDINNIAEKVLSNTNSSVVKYKIMTEIIDTDKKDTEIKKLRKELNESKKVWFKLYKLYYSSHKQPPSIIIILS</sequence>
<evidence type="ECO:0000313" key="2">
    <source>
        <dbReference type="Proteomes" id="UP000665020"/>
    </source>
</evidence>
<dbReference type="EMBL" id="CP046640">
    <property type="protein sequence ID" value="QTL98325.1"/>
    <property type="molecule type" value="Genomic_DNA"/>
</dbReference>
<name>A0A8A7KDZ3_9FIRM</name>
<dbReference type="AlphaFoldDB" id="A0A8A7KDZ3"/>
<protein>
    <submittedName>
        <fullName evidence="1">Uncharacterized protein</fullName>
    </submittedName>
</protein>
<organism evidence="1 2">
    <name type="scientific">Iocasia fonsfrigidae</name>
    <dbReference type="NCBI Taxonomy" id="2682810"/>
    <lineage>
        <taxon>Bacteria</taxon>
        <taxon>Bacillati</taxon>
        <taxon>Bacillota</taxon>
        <taxon>Clostridia</taxon>
        <taxon>Halanaerobiales</taxon>
        <taxon>Halanaerobiaceae</taxon>
        <taxon>Iocasia</taxon>
    </lineage>
</organism>
<evidence type="ECO:0000313" key="1">
    <source>
        <dbReference type="EMBL" id="QTL98325.1"/>
    </source>
</evidence>
<gene>
    <name evidence="1" type="ORF">GM661_10210</name>
</gene>